<accession>A0ACC2IB56</accession>
<gene>
    <name evidence="1" type="ORF">OPT61_g5186</name>
</gene>
<organism evidence="1 2">
    <name type="scientific">Boeremia exigua</name>
    <dbReference type="NCBI Taxonomy" id="749465"/>
    <lineage>
        <taxon>Eukaryota</taxon>
        <taxon>Fungi</taxon>
        <taxon>Dikarya</taxon>
        <taxon>Ascomycota</taxon>
        <taxon>Pezizomycotina</taxon>
        <taxon>Dothideomycetes</taxon>
        <taxon>Pleosporomycetidae</taxon>
        <taxon>Pleosporales</taxon>
        <taxon>Pleosporineae</taxon>
        <taxon>Didymellaceae</taxon>
        <taxon>Boeremia</taxon>
    </lineage>
</organism>
<sequence length="1023" mass="112210">MAEGSAQSPASSESDGSNSPEKIHGDAGVGIVQDGHNESPPSPRNIHGFKWILAVVAVVSSILLYAMDNTIVATIQPLIIEDLGDQDLLPWVSVGYMIGGLVFALPSGKFFGLYDTKTLCIIYGVIFYIGSALCGAAPNMACMIVGRIIAGIGGNGMYVGVLTLLSVTTTDKERPSYLSLIGMAYGLGSIVGPLIGGAFATHASWRWGFYINLIVLAVFAPVYVFIMPTFQPRPNLSIREKVKIYDNVGTLLSVAGLFCGVMAVNFGGTLYAWKSGQIIALFVVGGLLLIAFGAQQAFKFMTSFEGRLLPVQLIPQKEPFLLFVLMAANNCASMIGMYYIPLILQFIGGSGALSAGVRLLPFIPWYLFGAICVLIGGVMFQRVEVTTSNAYLYGVQVVLGVGVGCYLQAGFAVILGVIEMKDMAYGVSFMLLAQLLGITMGLSIGGAVFTNTALKQLRSLLPDVPDNKLKDSMAGAAGDFLTHLNEETRQAVLRAIMGSINKAFILCITAGAMAIALHYGTTTVSGGKFENTNSSNSALRTMDDEAGEFLANVEGGIVPVTCHEDVLRIAYIYVDEGLWDGEGIFDVVEKLHAHGWSFGEGELCFNRTLDIFYLAQIAAAYYRWTSQLNGNDPLTFSDFDAFYTAYHALLHPTVWRSYYSITFLTQPTTARFYRMPDLQDLPDSSSPLCLPRNDPVSEHVLKLPRWAYTVGRTRQRQPFLSFDTITRVALRTLDAVLTRLHAAYPSTPPFSESHARFWLDEYYKPPIAESKEEALSTNTNTQLQGEEKKIPSSPSLTSDLSPRKDNREAWGPHHFGLNVASGLYDIHSLEAQYLAQISSGEVVKPEPSKPVFFWCGIPDGGTASQALQRGWQEEIGSEEEIEFLAAVAMEEIAGIGDEAIEMDELDCSIRSHILLAVMQAALVKNMQERERLLEELERLMVQKGRIGEERAGRWVREALEIMVPYVRVWQGEWPDTEKRGEMLRCILVENPLLFARWKLSPVLRQFAFDDAKVDCLGCHTAWG</sequence>
<keyword evidence="2" id="KW-1185">Reference proteome</keyword>
<evidence type="ECO:0000313" key="2">
    <source>
        <dbReference type="Proteomes" id="UP001153331"/>
    </source>
</evidence>
<reference evidence="1" key="1">
    <citation type="submission" date="2022-11" db="EMBL/GenBank/DDBJ databases">
        <title>Genome Sequence of Boeremia exigua.</title>
        <authorList>
            <person name="Buettner E."/>
        </authorList>
    </citation>
    <scope>NUCLEOTIDE SEQUENCE</scope>
    <source>
        <strain evidence="1">CU02</strain>
    </source>
</reference>
<name>A0ACC2IB56_9PLEO</name>
<protein>
    <submittedName>
        <fullName evidence="1">Uncharacterized protein</fullName>
    </submittedName>
</protein>
<comment type="caution">
    <text evidence="1">The sequence shown here is derived from an EMBL/GenBank/DDBJ whole genome shotgun (WGS) entry which is preliminary data.</text>
</comment>
<proteinExistence type="predicted"/>
<dbReference type="EMBL" id="JAPHNI010000324">
    <property type="protein sequence ID" value="KAJ8112444.1"/>
    <property type="molecule type" value="Genomic_DNA"/>
</dbReference>
<dbReference type="Proteomes" id="UP001153331">
    <property type="component" value="Unassembled WGS sequence"/>
</dbReference>
<evidence type="ECO:0000313" key="1">
    <source>
        <dbReference type="EMBL" id="KAJ8112444.1"/>
    </source>
</evidence>